<gene>
    <name evidence="1" type="ORF">KME07_15050</name>
</gene>
<name>A0A951U5L0_9CYAN</name>
<reference evidence="1" key="2">
    <citation type="journal article" date="2022" name="Microbiol. Resour. Announc.">
        <title>Metagenome Sequencing to Explore Phylogenomics of Terrestrial Cyanobacteria.</title>
        <authorList>
            <person name="Ward R.D."/>
            <person name="Stajich J.E."/>
            <person name="Johansen J.R."/>
            <person name="Huntemann M."/>
            <person name="Clum A."/>
            <person name="Foster B."/>
            <person name="Foster B."/>
            <person name="Roux S."/>
            <person name="Palaniappan K."/>
            <person name="Varghese N."/>
            <person name="Mukherjee S."/>
            <person name="Reddy T.B.K."/>
            <person name="Daum C."/>
            <person name="Copeland A."/>
            <person name="Chen I.A."/>
            <person name="Ivanova N.N."/>
            <person name="Kyrpides N.C."/>
            <person name="Shapiro N."/>
            <person name="Eloe-Fadrosh E.A."/>
            <person name="Pietrasiak N."/>
        </authorList>
    </citation>
    <scope>NUCLEOTIDE SEQUENCE</scope>
    <source>
        <strain evidence="1">GSE-TBD4-15B</strain>
    </source>
</reference>
<organism evidence="1 2">
    <name type="scientific">Pegethrix bostrychoides GSE-TBD4-15B</name>
    <dbReference type="NCBI Taxonomy" id="2839662"/>
    <lineage>
        <taxon>Bacteria</taxon>
        <taxon>Bacillati</taxon>
        <taxon>Cyanobacteriota</taxon>
        <taxon>Cyanophyceae</taxon>
        <taxon>Oculatellales</taxon>
        <taxon>Oculatellaceae</taxon>
        <taxon>Pegethrix</taxon>
    </lineage>
</organism>
<evidence type="ECO:0000313" key="1">
    <source>
        <dbReference type="EMBL" id="MBW4466740.1"/>
    </source>
</evidence>
<dbReference type="AlphaFoldDB" id="A0A951U5L0"/>
<sequence>MAKGKKHNLNWIKQTLDLKPDHKWQSQPGYKIFVAGRGAVRLDVPADWLFEPDEKSFKFLDGKPPDDDCRLEVSFNLLPPNDWSGFPLANALKKIVKKESRNVVETGEIITIQRQTMRIVWTQIQFMDTQENRPAYSRIAIGLGSNVQCLITLDYWVDDAERLTPVWDEVLRSLTLGLFISDPTTGNALPD</sequence>
<accession>A0A951U5L0</accession>
<dbReference type="Proteomes" id="UP000707356">
    <property type="component" value="Unassembled WGS sequence"/>
</dbReference>
<dbReference type="EMBL" id="JAHHHV010000070">
    <property type="protein sequence ID" value="MBW4466740.1"/>
    <property type="molecule type" value="Genomic_DNA"/>
</dbReference>
<comment type="caution">
    <text evidence="1">The sequence shown here is derived from an EMBL/GenBank/DDBJ whole genome shotgun (WGS) entry which is preliminary data.</text>
</comment>
<protein>
    <submittedName>
        <fullName evidence="1">Uncharacterized protein</fullName>
    </submittedName>
</protein>
<proteinExistence type="predicted"/>
<evidence type="ECO:0000313" key="2">
    <source>
        <dbReference type="Proteomes" id="UP000707356"/>
    </source>
</evidence>
<reference evidence="1" key="1">
    <citation type="submission" date="2021-05" db="EMBL/GenBank/DDBJ databases">
        <authorList>
            <person name="Pietrasiak N."/>
            <person name="Ward R."/>
            <person name="Stajich J.E."/>
            <person name="Kurbessoian T."/>
        </authorList>
    </citation>
    <scope>NUCLEOTIDE SEQUENCE</scope>
    <source>
        <strain evidence="1">GSE-TBD4-15B</strain>
    </source>
</reference>